<dbReference type="Pfam" id="PF13503">
    <property type="entry name" value="DUF4123"/>
    <property type="match status" value="1"/>
</dbReference>
<accession>A0A7W9TZU0</accession>
<evidence type="ECO:0000259" key="1">
    <source>
        <dbReference type="Pfam" id="PF13503"/>
    </source>
</evidence>
<sequence length="299" mass="34095">MYRYILLDSSQHMRFSSRLDRLGAQYISLFDGHPEEPFRDIAPLLIDVTVDGDVTRSVIDETTRIGLLKPCVSTLDSTKSLHELGEHLRKFHLFEMPGGKLIVMRWYDTRILPAVMSVLNPQQAATFSDGITAWKIYNRFGLVEEQQLPNCSDLRSREPIPLTLDFAQEQTLFDAAEPDKLIHELRRNIRAEIDRVPRDILHPFISSQWQRARECGITDRDDQLQLMILALSTSGNYVEYSGIADRLKAGFANSQEPFQQWIETLPAEAWTAGQPLWAIDAKAQENSNGRSASEASHRL</sequence>
<evidence type="ECO:0000313" key="2">
    <source>
        <dbReference type="EMBL" id="MBB6104408.1"/>
    </source>
</evidence>
<dbReference type="EMBL" id="JACHBW010000012">
    <property type="protein sequence ID" value="MBB6104408.1"/>
    <property type="molecule type" value="Genomic_DNA"/>
</dbReference>
<dbReference type="InterPro" id="IPR025391">
    <property type="entry name" value="DUF4123"/>
</dbReference>
<dbReference type="RefSeq" id="WP_183726620.1">
    <property type="nucleotide sequence ID" value="NZ_JACHBW010000012.1"/>
</dbReference>
<organism evidence="2 3">
    <name type="scientific">Paraburkholderia bannensis</name>
    <dbReference type="NCBI Taxonomy" id="765414"/>
    <lineage>
        <taxon>Bacteria</taxon>
        <taxon>Pseudomonadati</taxon>
        <taxon>Pseudomonadota</taxon>
        <taxon>Betaproteobacteria</taxon>
        <taxon>Burkholderiales</taxon>
        <taxon>Burkholderiaceae</taxon>
        <taxon>Paraburkholderia</taxon>
    </lineage>
</organism>
<comment type="caution">
    <text evidence="2">The sequence shown here is derived from an EMBL/GenBank/DDBJ whole genome shotgun (WGS) entry which is preliminary data.</text>
</comment>
<gene>
    <name evidence="2" type="ORF">F4827_004267</name>
</gene>
<keyword evidence="3" id="KW-1185">Reference proteome</keyword>
<dbReference type="Proteomes" id="UP000571554">
    <property type="component" value="Unassembled WGS sequence"/>
</dbReference>
<reference evidence="2 3" key="1">
    <citation type="submission" date="2020-08" db="EMBL/GenBank/DDBJ databases">
        <title>Above-ground endophytic microbial communities from plants in different locations in the United States.</title>
        <authorList>
            <person name="Frank C."/>
        </authorList>
    </citation>
    <scope>NUCLEOTIDE SEQUENCE [LARGE SCALE GENOMIC DNA]</scope>
    <source>
        <strain evidence="2 3">WP4_2_2</strain>
    </source>
</reference>
<protein>
    <recommendedName>
        <fullName evidence="1">DUF4123 domain-containing protein</fullName>
    </recommendedName>
</protein>
<name>A0A7W9TZU0_9BURK</name>
<evidence type="ECO:0000313" key="3">
    <source>
        <dbReference type="Proteomes" id="UP000571554"/>
    </source>
</evidence>
<proteinExistence type="predicted"/>
<dbReference type="AlphaFoldDB" id="A0A7W9TZU0"/>
<feature type="domain" description="DUF4123" evidence="1">
    <location>
        <begin position="4"/>
        <end position="124"/>
    </location>
</feature>